<evidence type="ECO:0000313" key="3">
    <source>
        <dbReference type="Proteomes" id="UP001596504"/>
    </source>
</evidence>
<feature type="compositionally biased region" description="Basic and acidic residues" evidence="1">
    <location>
        <begin position="14"/>
        <end position="25"/>
    </location>
</feature>
<dbReference type="RefSeq" id="WP_380665576.1">
    <property type="nucleotide sequence ID" value="NZ_JBHTCJ010000002.1"/>
</dbReference>
<accession>A0ABW2LE23</accession>
<keyword evidence="3" id="KW-1185">Reference proteome</keyword>
<feature type="region of interest" description="Disordered" evidence="1">
    <location>
        <begin position="1"/>
        <end position="43"/>
    </location>
</feature>
<organism evidence="2 3">
    <name type="scientific">Saccharopolyspora griseoalba</name>
    <dbReference type="NCBI Taxonomy" id="1431848"/>
    <lineage>
        <taxon>Bacteria</taxon>
        <taxon>Bacillati</taxon>
        <taxon>Actinomycetota</taxon>
        <taxon>Actinomycetes</taxon>
        <taxon>Pseudonocardiales</taxon>
        <taxon>Pseudonocardiaceae</taxon>
        <taxon>Saccharopolyspora</taxon>
    </lineage>
</organism>
<gene>
    <name evidence="2" type="ORF">ACFQRI_04795</name>
</gene>
<comment type="caution">
    <text evidence="2">The sequence shown here is derived from an EMBL/GenBank/DDBJ whole genome shotgun (WGS) entry which is preliminary data.</text>
</comment>
<evidence type="ECO:0000256" key="1">
    <source>
        <dbReference type="SAM" id="MobiDB-lite"/>
    </source>
</evidence>
<reference evidence="3" key="1">
    <citation type="journal article" date="2019" name="Int. J. Syst. Evol. Microbiol.">
        <title>The Global Catalogue of Microorganisms (GCM) 10K type strain sequencing project: providing services to taxonomists for standard genome sequencing and annotation.</title>
        <authorList>
            <consortium name="The Broad Institute Genomics Platform"/>
            <consortium name="The Broad Institute Genome Sequencing Center for Infectious Disease"/>
            <person name="Wu L."/>
            <person name="Ma J."/>
        </authorList>
    </citation>
    <scope>NUCLEOTIDE SEQUENCE [LARGE SCALE GENOMIC DNA]</scope>
    <source>
        <strain evidence="3">WLHS5</strain>
    </source>
</reference>
<proteinExistence type="predicted"/>
<dbReference type="Proteomes" id="UP001596504">
    <property type="component" value="Unassembled WGS sequence"/>
</dbReference>
<evidence type="ECO:0000313" key="2">
    <source>
        <dbReference type="EMBL" id="MFC7340722.1"/>
    </source>
</evidence>
<dbReference type="EMBL" id="JBHTCJ010000002">
    <property type="protein sequence ID" value="MFC7340722.1"/>
    <property type="molecule type" value="Genomic_DNA"/>
</dbReference>
<protein>
    <submittedName>
        <fullName evidence="2">Uncharacterized protein</fullName>
    </submittedName>
</protein>
<sequence length="43" mass="4660">MQKALDTSLVHQHLSTEHSVARDMTDAGSVPRQATEGKQVDPS</sequence>
<name>A0ABW2LE23_9PSEU</name>